<name>A0A8E2E3F6_9PEZI</name>
<dbReference type="PANTHER" id="PTHR42085:SF2">
    <property type="entry name" value="F-BOX DOMAIN-CONTAINING PROTEIN"/>
    <property type="match status" value="1"/>
</dbReference>
<protein>
    <submittedName>
        <fullName evidence="1">Uncharacterized protein</fullName>
    </submittedName>
</protein>
<gene>
    <name evidence="1" type="ORF">K432DRAFT_385248</name>
</gene>
<reference evidence="1 2" key="1">
    <citation type="journal article" date="2016" name="Nat. Commun.">
        <title>Ectomycorrhizal ecology is imprinted in the genome of the dominant symbiotic fungus Cenococcum geophilum.</title>
        <authorList>
            <consortium name="DOE Joint Genome Institute"/>
            <person name="Peter M."/>
            <person name="Kohler A."/>
            <person name="Ohm R.A."/>
            <person name="Kuo A."/>
            <person name="Krutzmann J."/>
            <person name="Morin E."/>
            <person name="Arend M."/>
            <person name="Barry K.W."/>
            <person name="Binder M."/>
            <person name="Choi C."/>
            <person name="Clum A."/>
            <person name="Copeland A."/>
            <person name="Grisel N."/>
            <person name="Haridas S."/>
            <person name="Kipfer T."/>
            <person name="LaButti K."/>
            <person name="Lindquist E."/>
            <person name="Lipzen A."/>
            <person name="Maire R."/>
            <person name="Meier B."/>
            <person name="Mihaltcheva S."/>
            <person name="Molinier V."/>
            <person name="Murat C."/>
            <person name="Poggeler S."/>
            <person name="Quandt C.A."/>
            <person name="Sperisen C."/>
            <person name="Tritt A."/>
            <person name="Tisserant E."/>
            <person name="Crous P.W."/>
            <person name="Henrissat B."/>
            <person name="Nehls U."/>
            <person name="Egli S."/>
            <person name="Spatafora J.W."/>
            <person name="Grigoriev I.V."/>
            <person name="Martin F.M."/>
        </authorList>
    </citation>
    <scope>NUCLEOTIDE SEQUENCE [LARGE SCALE GENOMIC DNA]</scope>
    <source>
        <strain evidence="1 2">CBS 459.81</strain>
    </source>
</reference>
<dbReference type="PANTHER" id="PTHR42085">
    <property type="entry name" value="F-BOX DOMAIN-CONTAINING PROTEIN"/>
    <property type="match status" value="1"/>
</dbReference>
<proteinExistence type="predicted"/>
<dbReference type="EMBL" id="KV745190">
    <property type="protein sequence ID" value="OCK76671.1"/>
    <property type="molecule type" value="Genomic_DNA"/>
</dbReference>
<organism evidence="1 2">
    <name type="scientific">Lepidopterella palustris CBS 459.81</name>
    <dbReference type="NCBI Taxonomy" id="1314670"/>
    <lineage>
        <taxon>Eukaryota</taxon>
        <taxon>Fungi</taxon>
        <taxon>Dikarya</taxon>
        <taxon>Ascomycota</taxon>
        <taxon>Pezizomycotina</taxon>
        <taxon>Dothideomycetes</taxon>
        <taxon>Pleosporomycetidae</taxon>
        <taxon>Mytilinidiales</taxon>
        <taxon>Argynnaceae</taxon>
        <taxon>Lepidopterella</taxon>
    </lineage>
</organism>
<dbReference type="OrthoDB" id="5229512at2759"/>
<accession>A0A8E2E3F6</accession>
<dbReference type="AlphaFoldDB" id="A0A8E2E3F6"/>
<evidence type="ECO:0000313" key="2">
    <source>
        <dbReference type="Proteomes" id="UP000250266"/>
    </source>
</evidence>
<evidence type="ECO:0000313" key="1">
    <source>
        <dbReference type="EMBL" id="OCK76671.1"/>
    </source>
</evidence>
<sequence length="225" mass="25909">MEPVSAKPFRFLALPGEIRNIIYKIVLCTTYPPTHSERPRGQSVADIVSVRHSIEPQLLRVSKQVYKEANDVMLKTNLFIRITSNGVDSFSHFLLYNRIPILTLDREHTNAFKGCVLHHTISCPGQFDPFFDFMILCRDLDMFCQCLGEVKRYWWGFYGFNGKSTVRQTITLLNPFDSPTYTEKLQDSLLAPYRTHFDFPQVEINVAVPISVELMPRNDQESSGP</sequence>
<keyword evidence="2" id="KW-1185">Reference proteome</keyword>
<dbReference type="InterPro" id="IPR038883">
    <property type="entry name" value="AN11006-like"/>
</dbReference>
<dbReference type="Proteomes" id="UP000250266">
    <property type="component" value="Unassembled WGS sequence"/>
</dbReference>